<dbReference type="EMBL" id="RDQO01000001">
    <property type="protein sequence ID" value="RMX08357.1"/>
    <property type="molecule type" value="Genomic_DNA"/>
</dbReference>
<keyword evidence="2" id="KW-1003">Cell membrane</keyword>
<sequence length="219" mass="23045">MELTTIFVTVALAHFLALLSPGPDFVLVVKSAIRHPARVAAGVAVGIATGNALYIALCLAGVGALLSRSTGLMLVLKIGGGLFLAWLGWMALRARKSDYAALAALAAQEGGARPAASPGFWRECVVGFASALLNPKNLLFYLSLFSLVLNSEVALVFKLALGGWMTAVVLVWDLFIILVLSHPPVRAWFSRAAYYIDKFTGLVLGAVGGKIVHGAISQP</sequence>
<dbReference type="PANTHER" id="PTHR30086">
    <property type="entry name" value="ARGININE EXPORTER PROTEIN ARGO"/>
    <property type="match status" value="1"/>
</dbReference>
<dbReference type="Proteomes" id="UP000278006">
    <property type="component" value="Unassembled WGS sequence"/>
</dbReference>
<dbReference type="PANTHER" id="PTHR30086:SF17">
    <property type="entry name" value="LYSE FAMILY TRANSLOCATOR"/>
    <property type="match status" value="1"/>
</dbReference>
<name>A0A3M6QZB1_9BURK</name>
<feature type="transmembrane region" description="Helical" evidence="6">
    <location>
        <begin position="72"/>
        <end position="92"/>
    </location>
</feature>
<evidence type="ECO:0000256" key="1">
    <source>
        <dbReference type="ARBA" id="ARBA00004651"/>
    </source>
</evidence>
<comment type="subcellular location">
    <subcellularLocation>
        <location evidence="1">Cell membrane</location>
        <topology evidence="1">Multi-pass membrane protein</topology>
    </subcellularLocation>
</comment>
<evidence type="ECO:0000313" key="8">
    <source>
        <dbReference type="Proteomes" id="UP000278006"/>
    </source>
</evidence>
<dbReference type="RefSeq" id="WP_122226481.1">
    <property type="nucleotide sequence ID" value="NZ_RDQO01000001.1"/>
</dbReference>
<gene>
    <name evidence="7" type="ORF">D8I35_04500</name>
</gene>
<evidence type="ECO:0000256" key="4">
    <source>
        <dbReference type="ARBA" id="ARBA00022989"/>
    </source>
</evidence>
<accession>A0A3M6QZB1</accession>
<keyword evidence="3 6" id="KW-0812">Transmembrane</keyword>
<keyword evidence="4 6" id="KW-1133">Transmembrane helix</keyword>
<evidence type="ECO:0000256" key="2">
    <source>
        <dbReference type="ARBA" id="ARBA00022475"/>
    </source>
</evidence>
<evidence type="ECO:0000256" key="6">
    <source>
        <dbReference type="SAM" id="Phobius"/>
    </source>
</evidence>
<reference evidence="7 8" key="1">
    <citation type="submission" date="2018-10" db="EMBL/GenBank/DDBJ databases">
        <title>Draft genome of Cortibacter populi DSM10536.</title>
        <authorList>
            <person name="Bernier A.-M."/>
            <person name="Bernard K."/>
        </authorList>
    </citation>
    <scope>NUCLEOTIDE SEQUENCE [LARGE SCALE GENOMIC DNA]</scope>
    <source>
        <strain evidence="7 8">DSM 105136</strain>
    </source>
</reference>
<comment type="caution">
    <text evidence="7">The sequence shown here is derived from an EMBL/GenBank/DDBJ whole genome shotgun (WGS) entry which is preliminary data.</text>
</comment>
<feature type="transmembrane region" description="Helical" evidence="6">
    <location>
        <begin position="163"/>
        <end position="181"/>
    </location>
</feature>
<feature type="transmembrane region" description="Helical" evidence="6">
    <location>
        <begin position="6"/>
        <end position="27"/>
    </location>
</feature>
<keyword evidence="8" id="KW-1185">Reference proteome</keyword>
<dbReference type="GO" id="GO:0015171">
    <property type="term" value="F:amino acid transmembrane transporter activity"/>
    <property type="evidence" value="ECO:0007669"/>
    <property type="project" value="TreeGrafter"/>
</dbReference>
<keyword evidence="5 6" id="KW-0472">Membrane</keyword>
<dbReference type="Pfam" id="PF01810">
    <property type="entry name" value="LysE"/>
    <property type="match status" value="1"/>
</dbReference>
<dbReference type="InterPro" id="IPR001123">
    <property type="entry name" value="LeuE-type"/>
</dbReference>
<proteinExistence type="predicted"/>
<protein>
    <submittedName>
        <fullName evidence="7">Lysine transporter LysE</fullName>
    </submittedName>
</protein>
<dbReference type="AlphaFoldDB" id="A0A3M6QZB1"/>
<evidence type="ECO:0000313" key="7">
    <source>
        <dbReference type="EMBL" id="RMX08357.1"/>
    </source>
</evidence>
<feature type="transmembrane region" description="Helical" evidence="6">
    <location>
        <begin position="39"/>
        <end position="66"/>
    </location>
</feature>
<evidence type="ECO:0000256" key="3">
    <source>
        <dbReference type="ARBA" id="ARBA00022692"/>
    </source>
</evidence>
<evidence type="ECO:0000256" key="5">
    <source>
        <dbReference type="ARBA" id="ARBA00023136"/>
    </source>
</evidence>
<dbReference type="GO" id="GO:0005886">
    <property type="term" value="C:plasma membrane"/>
    <property type="evidence" value="ECO:0007669"/>
    <property type="project" value="UniProtKB-SubCell"/>
</dbReference>
<dbReference type="OrthoDB" id="581870at2"/>
<organism evidence="7 8">
    <name type="scientific">Corticibacter populi</name>
    <dbReference type="NCBI Taxonomy" id="1550736"/>
    <lineage>
        <taxon>Bacteria</taxon>
        <taxon>Pseudomonadati</taxon>
        <taxon>Pseudomonadota</taxon>
        <taxon>Betaproteobacteria</taxon>
        <taxon>Burkholderiales</taxon>
        <taxon>Comamonadaceae</taxon>
        <taxon>Corticibacter</taxon>
    </lineage>
</organism>